<proteinExistence type="inferred from homology"/>
<evidence type="ECO:0000259" key="4">
    <source>
        <dbReference type="Pfam" id="PF00004"/>
    </source>
</evidence>
<accession>A0A448Z4P2</accession>
<evidence type="ECO:0000259" key="5">
    <source>
        <dbReference type="Pfam" id="PF23242"/>
    </source>
</evidence>
<feature type="domain" description="ATPase AAA-type core" evidence="4">
    <location>
        <begin position="13"/>
        <end position="86"/>
    </location>
</feature>
<comment type="similarity">
    <text evidence="3">Belongs to the AAA ATPase family.</text>
</comment>
<sequence length="203" mass="22497">MVRDMVEDDPERLICVLIDEVESLASSRSNTGNGDPSDAMRAVNSLLTSLDRLRPFPNVFVMATTNITGRIDDAFVDRVDLKMHIGMPIIRARYEILKSCLEELMRTGIVDLHEFAEFASLAEKETGEGSHANGNVDVSSKLLLDCAQRAEGLSGRSLRRLPLQAHAQFLPPTNDINEKKSVQSFLKALSLAVDSEQESRLKL</sequence>
<gene>
    <name evidence="6" type="ORF">PSNMU_V1.4_AUG-EV-PASAV3_0039090</name>
</gene>
<evidence type="ECO:0000313" key="7">
    <source>
        <dbReference type="Proteomes" id="UP000291116"/>
    </source>
</evidence>
<dbReference type="Proteomes" id="UP000291116">
    <property type="component" value="Unassembled WGS sequence"/>
</dbReference>
<dbReference type="InterPro" id="IPR003959">
    <property type="entry name" value="ATPase_AAA_core"/>
</dbReference>
<organism evidence="6 7">
    <name type="scientific">Pseudo-nitzschia multistriata</name>
    <dbReference type="NCBI Taxonomy" id="183589"/>
    <lineage>
        <taxon>Eukaryota</taxon>
        <taxon>Sar</taxon>
        <taxon>Stramenopiles</taxon>
        <taxon>Ochrophyta</taxon>
        <taxon>Bacillariophyta</taxon>
        <taxon>Bacillariophyceae</taxon>
        <taxon>Bacillariophycidae</taxon>
        <taxon>Bacillariales</taxon>
        <taxon>Bacillariaceae</taxon>
        <taxon>Pseudo-nitzschia</taxon>
    </lineage>
</organism>
<dbReference type="InterPro" id="IPR003960">
    <property type="entry name" value="ATPase_AAA_CS"/>
</dbReference>
<dbReference type="GO" id="GO:0005524">
    <property type="term" value="F:ATP binding"/>
    <property type="evidence" value="ECO:0007669"/>
    <property type="project" value="UniProtKB-KW"/>
</dbReference>
<dbReference type="InterPro" id="IPR044539">
    <property type="entry name" value="Pch2-like"/>
</dbReference>
<keyword evidence="1 3" id="KW-0547">Nucleotide-binding</keyword>
<dbReference type="AlphaFoldDB" id="A0A448Z4P2"/>
<evidence type="ECO:0000256" key="3">
    <source>
        <dbReference type="RuleBase" id="RU003651"/>
    </source>
</evidence>
<protein>
    <submittedName>
        <fullName evidence="6">Uncharacterized protein</fullName>
    </submittedName>
</protein>
<name>A0A448Z4P2_9STRA</name>
<reference evidence="6 7" key="1">
    <citation type="submission" date="2019-01" db="EMBL/GenBank/DDBJ databases">
        <authorList>
            <person name="Ferrante I. M."/>
        </authorList>
    </citation>
    <scope>NUCLEOTIDE SEQUENCE [LARGE SCALE GENOMIC DNA]</scope>
    <source>
        <strain evidence="6 7">B856</strain>
    </source>
</reference>
<dbReference type="OrthoDB" id="10042665at2759"/>
<dbReference type="GO" id="GO:0051598">
    <property type="term" value="P:meiotic recombination checkpoint signaling"/>
    <property type="evidence" value="ECO:0007669"/>
    <property type="project" value="TreeGrafter"/>
</dbReference>
<dbReference type="Pfam" id="PF23242">
    <property type="entry name" value="AAA_lid_TRIP13_C"/>
    <property type="match status" value="1"/>
</dbReference>
<evidence type="ECO:0000313" key="6">
    <source>
        <dbReference type="EMBL" id="VEU37036.1"/>
    </source>
</evidence>
<keyword evidence="7" id="KW-1185">Reference proteome</keyword>
<dbReference type="PANTHER" id="PTHR45991:SF1">
    <property type="entry name" value="PACHYTENE CHECKPOINT PROTEIN 2 HOMOLOG"/>
    <property type="match status" value="1"/>
</dbReference>
<dbReference type="SUPFAM" id="SSF52540">
    <property type="entry name" value="P-loop containing nucleoside triphosphate hydrolases"/>
    <property type="match status" value="1"/>
</dbReference>
<dbReference type="GO" id="GO:0016887">
    <property type="term" value="F:ATP hydrolysis activity"/>
    <property type="evidence" value="ECO:0007669"/>
    <property type="project" value="InterPro"/>
</dbReference>
<dbReference type="InterPro" id="IPR027417">
    <property type="entry name" value="P-loop_NTPase"/>
</dbReference>
<dbReference type="GO" id="GO:0005694">
    <property type="term" value="C:chromosome"/>
    <property type="evidence" value="ECO:0007669"/>
    <property type="project" value="TreeGrafter"/>
</dbReference>
<dbReference type="GO" id="GO:0005634">
    <property type="term" value="C:nucleus"/>
    <property type="evidence" value="ECO:0007669"/>
    <property type="project" value="TreeGrafter"/>
</dbReference>
<dbReference type="PANTHER" id="PTHR45991">
    <property type="entry name" value="PACHYTENE CHECKPOINT PROTEIN 2"/>
    <property type="match status" value="1"/>
</dbReference>
<dbReference type="PROSITE" id="PS00674">
    <property type="entry name" value="AAA"/>
    <property type="match status" value="1"/>
</dbReference>
<dbReference type="Gene3D" id="3.40.50.300">
    <property type="entry name" value="P-loop containing nucleotide triphosphate hydrolases"/>
    <property type="match status" value="1"/>
</dbReference>
<dbReference type="EMBL" id="CAACVS010000114">
    <property type="protein sequence ID" value="VEU37036.1"/>
    <property type="molecule type" value="Genomic_DNA"/>
</dbReference>
<keyword evidence="2 3" id="KW-0067">ATP-binding</keyword>
<dbReference type="Pfam" id="PF00004">
    <property type="entry name" value="AAA"/>
    <property type="match status" value="1"/>
</dbReference>
<dbReference type="GO" id="GO:0007131">
    <property type="term" value="P:reciprocal meiotic recombination"/>
    <property type="evidence" value="ECO:0007669"/>
    <property type="project" value="TreeGrafter"/>
</dbReference>
<feature type="domain" description="Pachytene checkpoint protein 2 C-terminal" evidence="5">
    <location>
        <begin position="91"/>
        <end position="196"/>
    </location>
</feature>
<evidence type="ECO:0000256" key="1">
    <source>
        <dbReference type="ARBA" id="ARBA00022741"/>
    </source>
</evidence>
<evidence type="ECO:0000256" key="2">
    <source>
        <dbReference type="ARBA" id="ARBA00022840"/>
    </source>
</evidence>
<dbReference type="InterPro" id="IPR058249">
    <property type="entry name" value="Pch2_C"/>
</dbReference>